<dbReference type="InterPro" id="IPR016032">
    <property type="entry name" value="Sig_transdc_resp-reg_C-effctor"/>
</dbReference>
<keyword evidence="2" id="KW-0238">DNA-binding</keyword>
<dbReference type="PANTHER" id="PTHR44688:SF16">
    <property type="entry name" value="DNA-BINDING TRANSCRIPTIONAL ACTIVATOR DEVR_DOSR"/>
    <property type="match status" value="1"/>
</dbReference>
<dbReference type="InterPro" id="IPR036388">
    <property type="entry name" value="WH-like_DNA-bd_sf"/>
</dbReference>
<keyword evidence="6" id="KW-1185">Reference proteome</keyword>
<dbReference type="SUPFAM" id="SSF48452">
    <property type="entry name" value="TPR-like"/>
    <property type="match status" value="1"/>
</dbReference>
<dbReference type="InterPro" id="IPR000792">
    <property type="entry name" value="Tscrpt_reg_LuxR_C"/>
</dbReference>
<evidence type="ECO:0000313" key="6">
    <source>
        <dbReference type="Proteomes" id="UP001500442"/>
    </source>
</evidence>
<evidence type="ECO:0000259" key="4">
    <source>
        <dbReference type="PROSITE" id="PS50043"/>
    </source>
</evidence>
<proteinExistence type="predicted"/>
<dbReference type="PROSITE" id="PS50043">
    <property type="entry name" value="HTH_LUXR_2"/>
    <property type="match status" value="1"/>
</dbReference>
<reference evidence="5 6" key="1">
    <citation type="journal article" date="2019" name="Int. J. Syst. Evol. Microbiol.">
        <title>The Global Catalogue of Microorganisms (GCM) 10K type strain sequencing project: providing services to taxonomists for standard genome sequencing and annotation.</title>
        <authorList>
            <consortium name="The Broad Institute Genomics Platform"/>
            <consortium name="The Broad Institute Genome Sequencing Center for Infectious Disease"/>
            <person name="Wu L."/>
            <person name="Ma J."/>
        </authorList>
    </citation>
    <scope>NUCLEOTIDE SEQUENCE [LARGE SCALE GENOMIC DNA]</scope>
    <source>
        <strain evidence="5 6">JCM 4823</strain>
    </source>
</reference>
<comment type="caution">
    <text evidence="5">The sequence shown here is derived from an EMBL/GenBank/DDBJ whole genome shotgun (WGS) entry which is preliminary data.</text>
</comment>
<dbReference type="Proteomes" id="UP001500442">
    <property type="component" value="Unassembled WGS sequence"/>
</dbReference>
<dbReference type="CDD" id="cd06170">
    <property type="entry name" value="LuxR_C_like"/>
    <property type="match status" value="1"/>
</dbReference>
<dbReference type="EMBL" id="BAAASN010000014">
    <property type="protein sequence ID" value="GAA2272808.1"/>
    <property type="molecule type" value="Genomic_DNA"/>
</dbReference>
<gene>
    <name evidence="5" type="ORF">GCM10010368_47710</name>
</gene>
<dbReference type="PANTHER" id="PTHR44688">
    <property type="entry name" value="DNA-BINDING TRANSCRIPTIONAL ACTIVATOR DEVR_DOSR"/>
    <property type="match status" value="1"/>
</dbReference>
<sequence>MPRVMLGGVGTRSVSPVFVGRADELHVLHDALARAAGWAELAAAQELVRGLPPSRVHAEVLTMIAGWSMVHAPGPEALLDAQRAVEYARMVGAGDTELNARLTLGSLMVDAGDVEEGLAAMYAVRDEAVERSLTALVGRSHVNLPSCLDGVGRAREAAEVLREGLEHTRRLGLPETEAFVRSNLAESLFALGRWDEAVESASKAATLARSAKPRGSGCLHLASLALARGDAGEAARLLADARGHYGTHDLVPQYAIPLTGLTIGVAAAEGRIPGARAALQRALDTGFPPGTQRYAWPLLLTAVTAEADARGLPAAEEGRAEILGRVATVLRRLPTGAPVWRAHEAWVRAELLRAGGVPAPEPWSAAVTAFEPLERPYDLARVRHRLAEALPASGADEEGRDRAAELLRQAAAVAGHLRARPLADEVARLARRARLPLARPPGTPSPAAADPVEALGLTGREQDVLRLVAEGRSNRGIAEELFISPKTASVHVSNILAKLGVSGRGEAAAMAHRLRMFSRTP</sequence>
<organism evidence="5 6">
    <name type="scientific">Streptomyces roseiscleroticus</name>
    <dbReference type="NCBI Taxonomy" id="1972"/>
    <lineage>
        <taxon>Bacteria</taxon>
        <taxon>Bacillati</taxon>
        <taxon>Actinomycetota</taxon>
        <taxon>Actinomycetes</taxon>
        <taxon>Kitasatosporales</taxon>
        <taxon>Streptomycetaceae</taxon>
        <taxon>Streptomyces</taxon>
    </lineage>
</organism>
<dbReference type="Gene3D" id="1.10.10.10">
    <property type="entry name" value="Winged helix-like DNA-binding domain superfamily/Winged helix DNA-binding domain"/>
    <property type="match status" value="1"/>
</dbReference>
<evidence type="ECO:0000256" key="2">
    <source>
        <dbReference type="ARBA" id="ARBA00023125"/>
    </source>
</evidence>
<accession>A0ABN3EWC6</accession>
<dbReference type="SUPFAM" id="SSF46894">
    <property type="entry name" value="C-terminal effector domain of the bipartite response regulators"/>
    <property type="match status" value="1"/>
</dbReference>
<feature type="domain" description="HTH luxR-type" evidence="4">
    <location>
        <begin position="450"/>
        <end position="515"/>
    </location>
</feature>
<evidence type="ECO:0000256" key="3">
    <source>
        <dbReference type="ARBA" id="ARBA00023163"/>
    </source>
</evidence>
<protein>
    <recommendedName>
        <fullName evidence="4">HTH luxR-type domain-containing protein</fullName>
    </recommendedName>
</protein>
<name>A0ABN3EWC6_9ACTN</name>
<keyword evidence="1" id="KW-0805">Transcription regulation</keyword>
<dbReference type="InterPro" id="IPR011990">
    <property type="entry name" value="TPR-like_helical_dom_sf"/>
</dbReference>
<dbReference type="PRINTS" id="PR00038">
    <property type="entry name" value="HTHLUXR"/>
</dbReference>
<evidence type="ECO:0000256" key="1">
    <source>
        <dbReference type="ARBA" id="ARBA00023015"/>
    </source>
</evidence>
<keyword evidence="3" id="KW-0804">Transcription</keyword>
<evidence type="ECO:0000313" key="5">
    <source>
        <dbReference type="EMBL" id="GAA2272808.1"/>
    </source>
</evidence>
<dbReference type="Pfam" id="PF00196">
    <property type="entry name" value="GerE"/>
    <property type="match status" value="1"/>
</dbReference>
<dbReference type="Gene3D" id="1.25.40.10">
    <property type="entry name" value="Tetratricopeptide repeat domain"/>
    <property type="match status" value="1"/>
</dbReference>
<dbReference type="SMART" id="SM00421">
    <property type="entry name" value="HTH_LUXR"/>
    <property type="match status" value="1"/>
</dbReference>